<dbReference type="SUPFAM" id="SSF53850">
    <property type="entry name" value="Periplasmic binding protein-like II"/>
    <property type="match status" value="1"/>
</dbReference>
<sequence>MHRIAVTRTALFAWLTVISLLLCQRGRAEPPRELHYFDIPPMMFTDGQGRAAGRLIERVRKAWPAELPLPPMVAAPLKRSVHDILDSGEPICLIGVFKTAEREAAAWFSSPIYRESPSVFVATRTAAAKMRRHESAQALIEDPGQRLLLTDGASYGPQLDAWLKRRGGGVLRVAAPPARQIHMLLRGHAEYMFSDMDQATQLLKDLGPAAAALEIVQLPGMAESPTRHLMCQRQLDRAWLEALDEGLKTIDLAPTLAP</sequence>
<dbReference type="Proteomes" id="UP001246372">
    <property type="component" value="Unassembled WGS sequence"/>
</dbReference>
<organism evidence="1 2">
    <name type="scientific">Roseateles aquae</name>
    <dbReference type="NCBI Taxonomy" id="3077235"/>
    <lineage>
        <taxon>Bacteria</taxon>
        <taxon>Pseudomonadati</taxon>
        <taxon>Pseudomonadota</taxon>
        <taxon>Betaproteobacteria</taxon>
        <taxon>Burkholderiales</taxon>
        <taxon>Sphaerotilaceae</taxon>
        <taxon>Roseateles</taxon>
    </lineage>
</organism>
<dbReference type="Gene3D" id="3.40.190.10">
    <property type="entry name" value="Periplasmic binding protein-like II"/>
    <property type="match status" value="2"/>
</dbReference>
<evidence type="ECO:0000313" key="1">
    <source>
        <dbReference type="EMBL" id="MDT8998647.1"/>
    </source>
</evidence>
<comment type="caution">
    <text evidence="1">The sequence shown here is derived from an EMBL/GenBank/DDBJ whole genome shotgun (WGS) entry which is preliminary data.</text>
</comment>
<dbReference type="RefSeq" id="WP_315649089.1">
    <property type="nucleotide sequence ID" value="NZ_JAVXZY010000001.1"/>
</dbReference>
<accession>A0ABU3P8M8</accession>
<proteinExistence type="predicted"/>
<dbReference type="EMBL" id="JAVXZY010000001">
    <property type="protein sequence ID" value="MDT8998647.1"/>
    <property type="molecule type" value="Genomic_DNA"/>
</dbReference>
<gene>
    <name evidence="1" type="ORF">RQP53_05110</name>
</gene>
<protein>
    <submittedName>
        <fullName evidence="1">Transporter substrate-binding domain-containing protein</fullName>
    </submittedName>
</protein>
<keyword evidence="2" id="KW-1185">Reference proteome</keyword>
<name>A0ABU3P8M8_9BURK</name>
<evidence type="ECO:0000313" key="2">
    <source>
        <dbReference type="Proteomes" id="UP001246372"/>
    </source>
</evidence>
<reference evidence="1" key="1">
    <citation type="submission" date="2023-09" db="EMBL/GenBank/DDBJ databases">
        <title>Paucibacter sp. APW11 Genome sequencing and assembly.</title>
        <authorList>
            <person name="Kim I."/>
        </authorList>
    </citation>
    <scope>NUCLEOTIDE SEQUENCE</scope>
    <source>
        <strain evidence="1">APW11</strain>
    </source>
</reference>